<dbReference type="RefSeq" id="WP_310229946.1">
    <property type="nucleotide sequence ID" value="NZ_JAVDUP010000002.1"/>
</dbReference>
<dbReference type="Proteomes" id="UP001250791">
    <property type="component" value="Unassembled WGS sequence"/>
</dbReference>
<reference evidence="1 2" key="1">
    <citation type="submission" date="2023-07" db="EMBL/GenBank/DDBJ databases">
        <title>Sorghum-associated microbial communities from plants grown in Nebraska, USA.</title>
        <authorList>
            <person name="Schachtman D."/>
        </authorList>
    </citation>
    <scope>NUCLEOTIDE SEQUENCE [LARGE SCALE GENOMIC DNA]</scope>
    <source>
        <strain evidence="1 2">3199</strain>
    </source>
</reference>
<evidence type="ECO:0000313" key="1">
    <source>
        <dbReference type="EMBL" id="MDR6900002.1"/>
    </source>
</evidence>
<organism evidence="1 2">
    <name type="scientific">Rhizobium miluonense</name>
    <dbReference type="NCBI Taxonomy" id="411945"/>
    <lineage>
        <taxon>Bacteria</taxon>
        <taxon>Pseudomonadati</taxon>
        <taxon>Pseudomonadota</taxon>
        <taxon>Alphaproteobacteria</taxon>
        <taxon>Hyphomicrobiales</taxon>
        <taxon>Rhizobiaceae</taxon>
        <taxon>Rhizobium/Agrobacterium group</taxon>
        <taxon>Rhizobium</taxon>
    </lineage>
</organism>
<proteinExistence type="predicted"/>
<comment type="caution">
    <text evidence="1">The sequence shown here is derived from an EMBL/GenBank/DDBJ whole genome shotgun (WGS) entry which is preliminary data.</text>
</comment>
<name>A0ABU1SM09_9HYPH</name>
<accession>A0ABU1SM09</accession>
<protein>
    <submittedName>
        <fullName evidence="1">Uncharacterized protein</fullName>
    </submittedName>
</protein>
<gene>
    <name evidence="1" type="ORF">J2W52_001617</name>
</gene>
<evidence type="ECO:0000313" key="2">
    <source>
        <dbReference type="Proteomes" id="UP001250791"/>
    </source>
</evidence>
<dbReference type="EMBL" id="JAVDUP010000002">
    <property type="protein sequence ID" value="MDR6900002.1"/>
    <property type="molecule type" value="Genomic_DNA"/>
</dbReference>
<sequence length="137" mass="15398">MSKLEELIAELEKAAGPSRDFDWRIAQITNLPEVWPETAFWPPFMAGSKFDKAIPLFTASIDAAVALVERMLPDWRIENLCEWDHERLRERGPWMCDLVERGKDCLTGKSAKCAHAPTPAMALSIAALKAKLSQMEA</sequence>
<keyword evidence="2" id="KW-1185">Reference proteome</keyword>